<dbReference type="PANTHER" id="PTHR33570">
    <property type="entry name" value="4-CARBOXYMUCONOLACTONE DECARBOXYLASE FAMILY PROTEIN"/>
    <property type="match status" value="1"/>
</dbReference>
<dbReference type="EC" id="3.1.1.24" evidence="3"/>
<dbReference type="InterPro" id="IPR012788">
    <property type="entry name" value="Decarb_PcaC"/>
</dbReference>
<dbReference type="Gene3D" id="3.40.50.1820">
    <property type="entry name" value="alpha/beta hydrolase"/>
    <property type="match status" value="1"/>
</dbReference>
<dbReference type="InterPro" id="IPR000073">
    <property type="entry name" value="AB_hydrolase_1"/>
</dbReference>
<keyword evidence="4" id="KW-1185">Reference proteome</keyword>
<dbReference type="InterPro" id="IPR003779">
    <property type="entry name" value="CMD-like"/>
</dbReference>
<dbReference type="Pfam" id="PF02627">
    <property type="entry name" value="CMD"/>
    <property type="match status" value="1"/>
</dbReference>
<organism evidence="3 4">
    <name type="scientific">Fibrella forsythiae</name>
    <dbReference type="NCBI Taxonomy" id="2817061"/>
    <lineage>
        <taxon>Bacteria</taxon>
        <taxon>Pseudomonadati</taxon>
        <taxon>Bacteroidota</taxon>
        <taxon>Cytophagia</taxon>
        <taxon>Cytophagales</taxon>
        <taxon>Spirosomataceae</taxon>
        <taxon>Fibrella</taxon>
    </lineage>
</organism>
<dbReference type="EMBL" id="JAFMYW010000009">
    <property type="protein sequence ID" value="MBO0951933.1"/>
    <property type="molecule type" value="Genomic_DNA"/>
</dbReference>
<feature type="domain" description="Carboxymuconolactone decarboxylase-like" evidence="1">
    <location>
        <begin position="296"/>
        <end position="379"/>
    </location>
</feature>
<accession>A0ABS3JPM1</accession>
<dbReference type="InterPro" id="IPR052512">
    <property type="entry name" value="4CMD/NDH-1_regulator"/>
</dbReference>
<evidence type="ECO:0000313" key="4">
    <source>
        <dbReference type="Proteomes" id="UP000664628"/>
    </source>
</evidence>
<dbReference type="Pfam" id="PF12697">
    <property type="entry name" value="Abhydrolase_6"/>
    <property type="match status" value="1"/>
</dbReference>
<dbReference type="PANTHER" id="PTHR33570:SF2">
    <property type="entry name" value="CARBOXYMUCONOLACTONE DECARBOXYLASE-LIKE DOMAIN-CONTAINING PROTEIN"/>
    <property type="match status" value="1"/>
</dbReference>
<dbReference type="PRINTS" id="PR00111">
    <property type="entry name" value="ABHYDROLASE"/>
</dbReference>
<dbReference type="InterPro" id="IPR026968">
    <property type="entry name" value="PcaD/CatD"/>
</dbReference>
<reference evidence="3 4" key="1">
    <citation type="submission" date="2021-03" db="EMBL/GenBank/DDBJ databases">
        <title>Fibrella sp. HMF5405 genome sequencing and assembly.</title>
        <authorList>
            <person name="Kang H."/>
            <person name="Kim H."/>
            <person name="Bae S."/>
            <person name="Joh K."/>
        </authorList>
    </citation>
    <scope>NUCLEOTIDE SEQUENCE [LARGE SCALE GENOMIC DNA]</scope>
    <source>
        <strain evidence="3 4">HMF5405</strain>
    </source>
</reference>
<dbReference type="Proteomes" id="UP000664628">
    <property type="component" value="Unassembled WGS sequence"/>
</dbReference>
<keyword evidence="3" id="KW-0378">Hydrolase</keyword>
<dbReference type="GO" id="GO:0047570">
    <property type="term" value="F:3-oxoadipate enol-lactonase activity"/>
    <property type="evidence" value="ECO:0007669"/>
    <property type="project" value="UniProtKB-EC"/>
</dbReference>
<dbReference type="InterPro" id="IPR029032">
    <property type="entry name" value="AhpD-like"/>
</dbReference>
<evidence type="ECO:0000259" key="1">
    <source>
        <dbReference type="Pfam" id="PF02627"/>
    </source>
</evidence>
<proteinExistence type="predicted"/>
<protein>
    <submittedName>
        <fullName evidence="3">3-oxoadipate enol-lactonase</fullName>
        <ecNumber evidence="3">3.1.1.24</ecNumber>
    </submittedName>
</protein>
<dbReference type="NCBIfam" id="TIGR02425">
    <property type="entry name" value="decarb_PcaC"/>
    <property type="match status" value="1"/>
</dbReference>
<dbReference type="InterPro" id="IPR029058">
    <property type="entry name" value="AB_hydrolase_fold"/>
</dbReference>
<comment type="caution">
    <text evidence="3">The sequence shown here is derived from an EMBL/GenBank/DDBJ whole genome shotgun (WGS) entry which is preliminary data.</text>
</comment>
<feature type="domain" description="AB hydrolase-1" evidence="2">
    <location>
        <begin position="25"/>
        <end position="252"/>
    </location>
</feature>
<dbReference type="Gene3D" id="1.20.1290.10">
    <property type="entry name" value="AhpD-like"/>
    <property type="match status" value="1"/>
</dbReference>
<sequence>MPFLSVNGHTLHYQHQQGAGSRTFVFANSLGTDLRIWDDVVELLKPHGSMLRFDKPGHGLSEVPQTPLTISDYVADVIALLDALQIGQCIFVGLSIGGVIGQRLALTYPDRIGKLVLSNTGPKIGTADSWNDRIQTVQQQGLSAIADGVMQRWFPTAFREANPTQVAAYKRMLEQTSPAGYVAACGAVRDEDLTGQIAKINVPTLCLGGTDDLATPPDLVQAMASAIPDARYELIDGAGHIPCVQMPDRVAQLILQFIHETPEQSLYEQGMKTRRAVLGDAHVDRAEAAKTDFDADFQQYITETAWGSIWSRPGLTKRERSLITIALLATLGHDDELAMHLRATRNTGASPDDVKETLLHTAIYAGVPVTNGAMKIAKAVFK</sequence>
<gene>
    <name evidence="3" type="primary">pcaD</name>
    <name evidence="3" type="ORF">J2I46_25340</name>
</gene>
<evidence type="ECO:0000259" key="2">
    <source>
        <dbReference type="Pfam" id="PF12697"/>
    </source>
</evidence>
<dbReference type="SUPFAM" id="SSF69118">
    <property type="entry name" value="AhpD-like"/>
    <property type="match status" value="1"/>
</dbReference>
<name>A0ABS3JPM1_9BACT</name>
<dbReference type="NCBIfam" id="TIGR02427">
    <property type="entry name" value="protocat_pcaD"/>
    <property type="match status" value="1"/>
</dbReference>
<evidence type="ECO:0000313" key="3">
    <source>
        <dbReference type="EMBL" id="MBO0951933.1"/>
    </source>
</evidence>
<dbReference type="RefSeq" id="WP_207331884.1">
    <property type="nucleotide sequence ID" value="NZ_JAFMYW010000009.1"/>
</dbReference>
<dbReference type="SUPFAM" id="SSF53474">
    <property type="entry name" value="alpha/beta-Hydrolases"/>
    <property type="match status" value="1"/>
</dbReference>